<dbReference type="Proteomes" id="UP000177967">
    <property type="component" value="Unassembled WGS sequence"/>
</dbReference>
<proteinExistence type="predicted"/>
<comment type="caution">
    <text evidence="1">The sequence shown here is derived from an EMBL/GenBank/DDBJ whole genome shotgun (WGS) entry which is preliminary data.</text>
</comment>
<gene>
    <name evidence="1" type="ORF">A2782_02475</name>
</gene>
<organism evidence="1 2">
    <name type="scientific">Candidatus Blackburnbacteria bacterium RIFCSPHIGHO2_01_FULL_43_15b</name>
    <dbReference type="NCBI Taxonomy" id="1797513"/>
    <lineage>
        <taxon>Bacteria</taxon>
        <taxon>Candidatus Blackburniibacteriota</taxon>
    </lineage>
</organism>
<dbReference type="AlphaFoldDB" id="A0A1G1V2Q7"/>
<dbReference type="EMBL" id="MHBW01000007">
    <property type="protein sequence ID" value="OGY09615.1"/>
    <property type="molecule type" value="Genomic_DNA"/>
</dbReference>
<name>A0A1G1V2Q7_9BACT</name>
<evidence type="ECO:0000313" key="2">
    <source>
        <dbReference type="Proteomes" id="UP000177967"/>
    </source>
</evidence>
<evidence type="ECO:0000313" key="1">
    <source>
        <dbReference type="EMBL" id="OGY09615.1"/>
    </source>
</evidence>
<protein>
    <submittedName>
        <fullName evidence="1">Uncharacterized protein</fullName>
    </submittedName>
</protein>
<reference evidence="1 2" key="1">
    <citation type="journal article" date="2016" name="Nat. Commun.">
        <title>Thousands of microbial genomes shed light on interconnected biogeochemical processes in an aquifer system.</title>
        <authorList>
            <person name="Anantharaman K."/>
            <person name="Brown C.T."/>
            <person name="Hug L.A."/>
            <person name="Sharon I."/>
            <person name="Castelle C.J."/>
            <person name="Probst A.J."/>
            <person name="Thomas B.C."/>
            <person name="Singh A."/>
            <person name="Wilkins M.J."/>
            <person name="Karaoz U."/>
            <person name="Brodie E.L."/>
            <person name="Williams K.H."/>
            <person name="Hubbard S.S."/>
            <person name="Banfield J.F."/>
        </authorList>
    </citation>
    <scope>NUCLEOTIDE SEQUENCE [LARGE SCALE GENOMIC DNA]</scope>
</reference>
<sequence length="106" mass="12228">MALDIYWVMAFDKTELKQLQELFKENNKAIAEAVSKGFEVMGEQIEGARSEILGRVDDLEKKVDVGFERTDDSLDRKNRKGYNHEQRLIKLEKIHPRGKHAIPVSS</sequence>
<accession>A0A1G1V2Q7</accession>